<protein>
    <recommendedName>
        <fullName evidence="4">Alpha/beta hydrolase</fullName>
    </recommendedName>
</protein>
<sequence length="182" mass="20543">MTKLKKVYALATNYVHMAYGGALMAIYRNLPKHYLGHVIAEKTPIILIPEILKRWSFMKHLGDRISLTGHLVYIVPKLKYNIYNIPTVAQKVRELLIYIIPKLKPIAQNITINAAPINNLIKKHKKNIKVAILVAHNKGGLIGKYLLIHHNKNQRINGLVAIATPFSGSSMVMLTLITLLKK</sequence>
<proteinExistence type="predicted"/>
<name>A0A2H0RET2_9BACT</name>
<evidence type="ECO:0008006" key="4">
    <source>
        <dbReference type="Google" id="ProtNLM"/>
    </source>
</evidence>
<gene>
    <name evidence="2" type="ORF">COV23_00440</name>
</gene>
<dbReference type="AlphaFoldDB" id="A0A2H0RET2"/>
<evidence type="ECO:0000313" key="3">
    <source>
        <dbReference type="Proteomes" id="UP000231602"/>
    </source>
</evidence>
<evidence type="ECO:0000256" key="1">
    <source>
        <dbReference type="SAM" id="Phobius"/>
    </source>
</evidence>
<comment type="caution">
    <text evidence="2">The sequence shown here is derived from an EMBL/GenBank/DDBJ whole genome shotgun (WGS) entry which is preliminary data.</text>
</comment>
<keyword evidence="1" id="KW-0472">Membrane</keyword>
<dbReference type="InterPro" id="IPR029058">
    <property type="entry name" value="AB_hydrolase_fold"/>
</dbReference>
<keyword evidence="1" id="KW-0812">Transmembrane</keyword>
<reference evidence="2 3" key="1">
    <citation type="submission" date="2017-09" db="EMBL/GenBank/DDBJ databases">
        <title>Depth-based differentiation of microbial function through sediment-hosted aquifers and enrichment of novel symbionts in the deep terrestrial subsurface.</title>
        <authorList>
            <person name="Probst A.J."/>
            <person name="Ladd B."/>
            <person name="Jarett J.K."/>
            <person name="Geller-Mcgrath D.E."/>
            <person name="Sieber C.M."/>
            <person name="Emerson J.B."/>
            <person name="Anantharaman K."/>
            <person name="Thomas B.C."/>
            <person name="Malmstrom R."/>
            <person name="Stieglmeier M."/>
            <person name="Klingl A."/>
            <person name="Woyke T."/>
            <person name="Ryan C.M."/>
            <person name="Banfield J.F."/>
        </authorList>
    </citation>
    <scope>NUCLEOTIDE SEQUENCE [LARGE SCALE GENOMIC DNA]</scope>
    <source>
        <strain evidence="2">CG10_big_fil_rev_8_21_14_0_10_31_9</strain>
    </source>
</reference>
<organism evidence="2 3">
    <name type="scientific">Candidatus Wolfebacteria bacterium CG10_big_fil_rev_8_21_14_0_10_31_9</name>
    <dbReference type="NCBI Taxonomy" id="1975070"/>
    <lineage>
        <taxon>Bacteria</taxon>
        <taxon>Candidatus Wolfeibacteriota</taxon>
    </lineage>
</organism>
<keyword evidence="1" id="KW-1133">Transmembrane helix</keyword>
<dbReference type="Proteomes" id="UP000231602">
    <property type="component" value="Unassembled WGS sequence"/>
</dbReference>
<evidence type="ECO:0000313" key="2">
    <source>
        <dbReference type="EMBL" id="PIR44305.1"/>
    </source>
</evidence>
<feature type="transmembrane region" description="Helical" evidence="1">
    <location>
        <begin position="156"/>
        <end position="180"/>
    </location>
</feature>
<dbReference type="SUPFAM" id="SSF53474">
    <property type="entry name" value="alpha/beta-Hydrolases"/>
    <property type="match status" value="1"/>
</dbReference>
<accession>A0A2H0RET2</accession>
<dbReference type="EMBL" id="PCXV01000010">
    <property type="protein sequence ID" value="PIR44305.1"/>
    <property type="molecule type" value="Genomic_DNA"/>
</dbReference>
<dbReference type="Gene3D" id="3.40.50.1820">
    <property type="entry name" value="alpha/beta hydrolase"/>
    <property type="match status" value="1"/>
</dbReference>